<evidence type="ECO:0000313" key="5">
    <source>
        <dbReference type="Ensembl" id="ENSMZEP00005030244.1"/>
    </source>
</evidence>
<keyword evidence="3" id="KW-0472">Membrane</keyword>
<reference evidence="5" key="2">
    <citation type="submission" date="2025-08" db="UniProtKB">
        <authorList>
            <consortium name="Ensembl"/>
        </authorList>
    </citation>
    <scope>IDENTIFICATION</scope>
</reference>
<dbReference type="InterPro" id="IPR013783">
    <property type="entry name" value="Ig-like_fold"/>
</dbReference>
<dbReference type="GO" id="GO:0005615">
    <property type="term" value="C:extracellular space"/>
    <property type="evidence" value="ECO:0007669"/>
    <property type="project" value="TreeGrafter"/>
</dbReference>
<dbReference type="PRINTS" id="PR01638">
    <property type="entry name" value="MHCCLASSI"/>
</dbReference>
<dbReference type="InterPro" id="IPR011161">
    <property type="entry name" value="MHC_I-like_Ag-recog"/>
</dbReference>
<dbReference type="InterPro" id="IPR011162">
    <property type="entry name" value="MHC_I/II-like_Ag-recog"/>
</dbReference>
<dbReference type="PANTHER" id="PTHR16675">
    <property type="entry name" value="MHC CLASS I-RELATED"/>
    <property type="match status" value="1"/>
</dbReference>
<dbReference type="PROSITE" id="PS50835">
    <property type="entry name" value="IG_LIKE"/>
    <property type="match status" value="1"/>
</dbReference>
<dbReference type="InterPro" id="IPR050208">
    <property type="entry name" value="MHC_class-I_related"/>
</dbReference>
<organism evidence="5 6">
    <name type="scientific">Maylandia zebra</name>
    <name type="common">zebra mbuna</name>
    <dbReference type="NCBI Taxonomy" id="106582"/>
    <lineage>
        <taxon>Eukaryota</taxon>
        <taxon>Metazoa</taxon>
        <taxon>Chordata</taxon>
        <taxon>Craniata</taxon>
        <taxon>Vertebrata</taxon>
        <taxon>Euteleostomi</taxon>
        <taxon>Actinopterygii</taxon>
        <taxon>Neopterygii</taxon>
        <taxon>Teleostei</taxon>
        <taxon>Neoteleostei</taxon>
        <taxon>Acanthomorphata</taxon>
        <taxon>Ovalentaria</taxon>
        <taxon>Cichlomorphae</taxon>
        <taxon>Cichliformes</taxon>
        <taxon>Cichlidae</taxon>
        <taxon>African cichlids</taxon>
        <taxon>Pseudocrenilabrinae</taxon>
        <taxon>Haplochromini</taxon>
        <taxon>Maylandia</taxon>
        <taxon>Maylandia zebra complex</taxon>
    </lineage>
</organism>
<dbReference type="Ensembl" id="ENSMZET00005031194.1">
    <property type="protein sequence ID" value="ENSMZEP00005030244.1"/>
    <property type="gene ID" value="ENSMZEG00005022538.1"/>
</dbReference>
<protein>
    <recommendedName>
        <fullName evidence="4">Ig-like domain-containing protein</fullName>
    </recommendedName>
</protein>
<dbReference type="AlphaFoldDB" id="A0A3P9D7B5"/>
<dbReference type="Gene3D" id="2.60.40.10">
    <property type="entry name" value="Immunoglobulins"/>
    <property type="match status" value="1"/>
</dbReference>
<name>A0A3P9D7B5_9CICH</name>
<evidence type="ECO:0000256" key="1">
    <source>
        <dbReference type="ARBA" id="ARBA00023180"/>
    </source>
</evidence>
<dbReference type="Gene3D" id="3.30.500.10">
    <property type="entry name" value="MHC class I-like antigen recognition-like"/>
    <property type="match status" value="1"/>
</dbReference>
<dbReference type="PANTHER" id="PTHR16675:SF237">
    <property type="entry name" value="MHC CLASS I ANTIGEN TRANSCRIPT VARIANT 1-RELATED"/>
    <property type="match status" value="1"/>
</dbReference>
<evidence type="ECO:0000256" key="2">
    <source>
        <dbReference type="RuleBase" id="RU004439"/>
    </source>
</evidence>
<dbReference type="FunFam" id="3.30.500.10:FF:000001">
    <property type="entry name" value="H-2 class I histocompatibility antigen, alpha chain"/>
    <property type="match status" value="1"/>
</dbReference>
<dbReference type="InterPro" id="IPR003597">
    <property type="entry name" value="Ig_C1-set"/>
</dbReference>
<comment type="similarity">
    <text evidence="2">Belongs to the MHC class I family.</text>
</comment>
<dbReference type="Pfam" id="PF07654">
    <property type="entry name" value="C1-set"/>
    <property type="match status" value="1"/>
</dbReference>
<keyword evidence="3" id="KW-0812">Transmembrane</keyword>
<dbReference type="InterPro" id="IPR007110">
    <property type="entry name" value="Ig-like_dom"/>
</dbReference>
<evidence type="ECO:0000259" key="4">
    <source>
        <dbReference type="PROSITE" id="PS50835"/>
    </source>
</evidence>
<evidence type="ECO:0000313" key="6">
    <source>
        <dbReference type="Proteomes" id="UP000265160"/>
    </source>
</evidence>
<dbReference type="InterPro" id="IPR001039">
    <property type="entry name" value="MHC_I_a_a1/a2"/>
</dbReference>
<dbReference type="SUPFAM" id="SSF48726">
    <property type="entry name" value="Immunoglobulin"/>
    <property type="match status" value="1"/>
</dbReference>
<dbReference type="InterPro" id="IPR036179">
    <property type="entry name" value="Ig-like_dom_sf"/>
</dbReference>
<dbReference type="InterPro" id="IPR037055">
    <property type="entry name" value="MHC_I-like_Ag-recog_sf"/>
</dbReference>
<keyword evidence="6" id="KW-1185">Reference proteome</keyword>
<dbReference type="Proteomes" id="UP000265160">
    <property type="component" value="LG22"/>
</dbReference>
<dbReference type="GeneTree" id="ENSGT01120000271828"/>
<dbReference type="SMART" id="SM00407">
    <property type="entry name" value="IGc1"/>
    <property type="match status" value="1"/>
</dbReference>
<feature type="domain" description="Ig-like" evidence="4">
    <location>
        <begin position="186"/>
        <end position="270"/>
    </location>
</feature>
<evidence type="ECO:0000256" key="3">
    <source>
        <dbReference type="SAM" id="Phobius"/>
    </source>
</evidence>
<feature type="transmembrane region" description="Helical" evidence="3">
    <location>
        <begin position="307"/>
        <end position="330"/>
    </location>
</feature>
<proteinExistence type="inferred from homology"/>
<dbReference type="GO" id="GO:0006955">
    <property type="term" value="P:immune response"/>
    <property type="evidence" value="ECO:0007669"/>
    <property type="project" value="TreeGrafter"/>
</dbReference>
<keyword evidence="1" id="KW-0325">Glycoprotein</keyword>
<reference evidence="5" key="3">
    <citation type="submission" date="2025-09" db="UniProtKB">
        <authorList>
            <consortium name="Ensembl"/>
        </authorList>
    </citation>
    <scope>IDENTIFICATION</scope>
</reference>
<accession>A0A3P9D7B5</accession>
<dbReference type="GO" id="GO:0009897">
    <property type="term" value="C:external side of plasma membrane"/>
    <property type="evidence" value="ECO:0007669"/>
    <property type="project" value="TreeGrafter"/>
</dbReference>
<dbReference type="Pfam" id="PF00129">
    <property type="entry name" value="MHC_I"/>
    <property type="match status" value="1"/>
</dbReference>
<reference evidence="5 6" key="1">
    <citation type="journal article" date="2014" name="Nature">
        <title>The genomic substrate for adaptive radiation in African cichlid fish.</title>
        <authorList>
            <person name="Brawand D."/>
            <person name="Wagner C.E."/>
            <person name="Li Y.I."/>
            <person name="Malinsky M."/>
            <person name="Keller I."/>
            <person name="Fan S."/>
            <person name="Simakov O."/>
            <person name="Ng A.Y."/>
            <person name="Lim Z.W."/>
            <person name="Bezault E."/>
            <person name="Turner-Maier J."/>
            <person name="Johnson J."/>
            <person name="Alcazar R."/>
            <person name="Noh H.J."/>
            <person name="Russell P."/>
            <person name="Aken B."/>
            <person name="Alfoldi J."/>
            <person name="Amemiya C."/>
            <person name="Azzouzi N."/>
            <person name="Baroiller J.F."/>
            <person name="Barloy-Hubler F."/>
            <person name="Berlin A."/>
            <person name="Bloomquist R."/>
            <person name="Carleton K.L."/>
            <person name="Conte M.A."/>
            <person name="D'Cotta H."/>
            <person name="Eshel O."/>
            <person name="Gaffney L."/>
            <person name="Galibert F."/>
            <person name="Gante H.F."/>
            <person name="Gnerre S."/>
            <person name="Greuter L."/>
            <person name="Guyon R."/>
            <person name="Haddad N.S."/>
            <person name="Haerty W."/>
            <person name="Harris R.M."/>
            <person name="Hofmann H.A."/>
            <person name="Hourlier T."/>
            <person name="Hulata G."/>
            <person name="Jaffe D.B."/>
            <person name="Lara M."/>
            <person name="Lee A.P."/>
            <person name="MacCallum I."/>
            <person name="Mwaiko S."/>
            <person name="Nikaido M."/>
            <person name="Nishihara H."/>
            <person name="Ozouf-Costaz C."/>
            <person name="Penman D.J."/>
            <person name="Przybylski D."/>
            <person name="Rakotomanga M."/>
            <person name="Renn S.C.P."/>
            <person name="Ribeiro F.J."/>
            <person name="Ron M."/>
            <person name="Salzburger W."/>
            <person name="Sanchez-Pulido L."/>
            <person name="Santos M.E."/>
            <person name="Searle S."/>
            <person name="Sharpe T."/>
            <person name="Swofford R."/>
            <person name="Tan F.J."/>
            <person name="Williams L."/>
            <person name="Young S."/>
            <person name="Yin S."/>
            <person name="Okada N."/>
            <person name="Kocher T.D."/>
            <person name="Miska E.A."/>
            <person name="Lander E.S."/>
            <person name="Venkatesh B."/>
            <person name="Fernald R.D."/>
            <person name="Meyer A."/>
            <person name="Ponting C.P."/>
            <person name="Streelman J.T."/>
            <person name="Lindblad-Toh K."/>
            <person name="Seehausen O."/>
            <person name="Di Palma F."/>
        </authorList>
    </citation>
    <scope>NUCLEOTIDE SEQUENCE</scope>
</reference>
<dbReference type="SUPFAM" id="SSF54452">
    <property type="entry name" value="MHC antigen-recognition domain"/>
    <property type="match status" value="1"/>
</dbReference>
<sequence>MTVYLLYKLQCHLTESLIIVTVKHSLKFFFCQTSGVQNIPEFVVVGLVDGVQKSYYDSRTERPEPKTEWMKKLMKDDPQHLEWYTARSLHVQHLFKHYIENLRKRFNQTEGVHIFQSMTGCNWDDETGQINAFNQYGYDGEDFLTFDPQRLTWIALKPQAVITKLRWDGEEDQLKCNKNFYVHECPEFLKKYVQYGKNFLQTPDNVKPSYCHATGFYPDRGLMFWRKDGEELHEGVDLGEILPNNDGTFQMSADLNVSSVTPEDWQSYYCVFQLFGVNEYIVTKLDKTVIRTNWGKSGSSNGKPAHIIATAVVLAIVLIAPVAAVAVVAYKRKKGE</sequence>
<keyword evidence="3" id="KW-1133">Transmembrane helix</keyword>